<dbReference type="AlphaFoldDB" id="A0A0E9U2E7"/>
<accession>A0A0E9U2E7</accession>
<reference evidence="1" key="2">
    <citation type="journal article" date="2015" name="Fish Shellfish Immunol.">
        <title>Early steps in the European eel (Anguilla anguilla)-Vibrio vulnificus interaction in the gills: Role of the RtxA13 toxin.</title>
        <authorList>
            <person name="Callol A."/>
            <person name="Pajuelo D."/>
            <person name="Ebbesson L."/>
            <person name="Teles M."/>
            <person name="MacKenzie S."/>
            <person name="Amaro C."/>
        </authorList>
    </citation>
    <scope>NUCLEOTIDE SEQUENCE</scope>
</reference>
<reference evidence="1" key="1">
    <citation type="submission" date="2014-11" db="EMBL/GenBank/DDBJ databases">
        <authorList>
            <person name="Amaro Gonzalez C."/>
        </authorList>
    </citation>
    <scope>NUCLEOTIDE SEQUENCE</scope>
</reference>
<evidence type="ECO:0000313" key="1">
    <source>
        <dbReference type="EMBL" id="JAH59976.1"/>
    </source>
</evidence>
<proteinExistence type="predicted"/>
<sequence length="65" mass="7572">MYFTSNCLMLTIINVLQNFPHFLAHKGTISSIHKPLSKGKTKKSQINLRCWGKTMKKPYLIVQFF</sequence>
<organism evidence="1">
    <name type="scientific">Anguilla anguilla</name>
    <name type="common">European freshwater eel</name>
    <name type="synonym">Muraena anguilla</name>
    <dbReference type="NCBI Taxonomy" id="7936"/>
    <lineage>
        <taxon>Eukaryota</taxon>
        <taxon>Metazoa</taxon>
        <taxon>Chordata</taxon>
        <taxon>Craniata</taxon>
        <taxon>Vertebrata</taxon>
        <taxon>Euteleostomi</taxon>
        <taxon>Actinopterygii</taxon>
        <taxon>Neopterygii</taxon>
        <taxon>Teleostei</taxon>
        <taxon>Anguilliformes</taxon>
        <taxon>Anguillidae</taxon>
        <taxon>Anguilla</taxon>
    </lineage>
</organism>
<protein>
    <submittedName>
        <fullName evidence="1">Uncharacterized protein</fullName>
    </submittedName>
</protein>
<name>A0A0E9U2E7_ANGAN</name>
<dbReference type="EMBL" id="GBXM01048601">
    <property type="protein sequence ID" value="JAH59976.1"/>
    <property type="molecule type" value="Transcribed_RNA"/>
</dbReference>